<dbReference type="Gene3D" id="2.60.40.4070">
    <property type="match status" value="1"/>
</dbReference>
<dbReference type="InterPro" id="IPR053879">
    <property type="entry name" value="HYDIN_VesB_CFA65-like_Ig"/>
</dbReference>
<organism evidence="10 11">
    <name type="scientific">Candidatus Kapaibacterium thiocyanatum</name>
    <dbReference type="NCBI Taxonomy" id="1895771"/>
    <lineage>
        <taxon>Bacteria</taxon>
        <taxon>Pseudomonadati</taxon>
        <taxon>Candidatus Kapaibacteriota</taxon>
        <taxon>Candidatus Kapaibacteriia</taxon>
        <taxon>Candidatus Kapaibacteriales</taxon>
        <taxon>Candidatus Kapaibacteriaceae</taxon>
        <taxon>Candidatus Kapaibacterium</taxon>
    </lineage>
</organism>
<dbReference type="Gene3D" id="2.60.40.10">
    <property type="entry name" value="Immunoglobulins"/>
    <property type="match status" value="4"/>
</dbReference>
<dbReference type="GO" id="GO:0005737">
    <property type="term" value="C:cytoplasm"/>
    <property type="evidence" value="ECO:0007669"/>
    <property type="project" value="UniProtKB-SubCell"/>
</dbReference>
<dbReference type="NCBIfam" id="NF041895">
    <property type="entry name" value="choice_anch_V"/>
    <property type="match status" value="1"/>
</dbReference>
<dbReference type="Pfam" id="PF13927">
    <property type="entry name" value="Ig_3"/>
    <property type="match status" value="1"/>
</dbReference>
<evidence type="ECO:0000256" key="6">
    <source>
        <dbReference type="ARBA" id="ARBA00023069"/>
    </source>
</evidence>
<evidence type="ECO:0000256" key="3">
    <source>
        <dbReference type="ARBA" id="ARBA00022490"/>
    </source>
</evidence>
<dbReference type="GO" id="GO:0016020">
    <property type="term" value="C:membrane"/>
    <property type="evidence" value="ECO:0007669"/>
    <property type="project" value="UniProtKB-SubCell"/>
</dbReference>
<dbReference type="STRING" id="1895771.BGO89_10935"/>
<dbReference type="PROSITE" id="PS50835">
    <property type="entry name" value="IG_LIKE"/>
    <property type="match status" value="3"/>
</dbReference>
<dbReference type="GO" id="GO:0098609">
    <property type="term" value="P:cell-cell adhesion"/>
    <property type="evidence" value="ECO:0007669"/>
    <property type="project" value="TreeGrafter"/>
</dbReference>
<dbReference type="PANTHER" id="PTHR44170">
    <property type="entry name" value="PROTEIN SIDEKICK"/>
    <property type="match status" value="1"/>
</dbReference>
<keyword evidence="7" id="KW-1015">Disulfide bond</keyword>
<dbReference type="SMART" id="SM00409">
    <property type="entry name" value="IG"/>
    <property type="match status" value="3"/>
</dbReference>
<evidence type="ECO:0000259" key="9">
    <source>
        <dbReference type="PROSITE" id="PS50835"/>
    </source>
</evidence>
<protein>
    <recommendedName>
        <fullName evidence="9">Ig-like domain-containing protein</fullName>
    </recommendedName>
</protein>
<dbReference type="AlphaFoldDB" id="A0A1M3KX31"/>
<dbReference type="SUPFAM" id="SSF48726">
    <property type="entry name" value="Immunoglobulin"/>
    <property type="match status" value="3"/>
</dbReference>
<feature type="domain" description="Ig-like" evidence="9">
    <location>
        <begin position="337"/>
        <end position="411"/>
    </location>
</feature>
<proteinExistence type="predicted"/>
<evidence type="ECO:0000256" key="7">
    <source>
        <dbReference type="ARBA" id="ARBA00023157"/>
    </source>
</evidence>
<name>A0A1M3KX31_9BACT</name>
<reference evidence="10 11" key="1">
    <citation type="submission" date="2016-09" db="EMBL/GenBank/DDBJ databases">
        <title>Genome-resolved meta-omics ties microbial dynamics to process performance in biotechnology for thiocyanate degradation.</title>
        <authorList>
            <person name="Kantor R.S."/>
            <person name="Huddy R.J."/>
            <person name="Iyer R."/>
            <person name="Thomas B.C."/>
            <person name="Brown C.T."/>
            <person name="Anantharaman K."/>
            <person name="Tringe S."/>
            <person name="Hettich R.L."/>
            <person name="Harrison S.T."/>
            <person name="Banfield J.F."/>
        </authorList>
    </citation>
    <scope>NUCLEOTIDE SEQUENCE [LARGE SCALE GENOMIC DNA]</scope>
    <source>
        <strain evidence="10">59-99</strain>
    </source>
</reference>
<dbReference type="Pfam" id="PF10342">
    <property type="entry name" value="Kre9_KNH"/>
    <property type="match status" value="1"/>
</dbReference>
<dbReference type="Pfam" id="PF22544">
    <property type="entry name" value="HYDIN_VesB_CFA65-like_Ig"/>
    <property type="match status" value="1"/>
</dbReference>
<comment type="subcellular location">
    <subcellularLocation>
        <location evidence="1">Cell projection</location>
        <location evidence="1">Cilium</location>
    </subcellularLocation>
    <subcellularLocation>
        <location evidence="2">Cytoplasm</location>
    </subcellularLocation>
</comment>
<accession>A0A1M3KX31</accession>
<evidence type="ECO:0000256" key="4">
    <source>
        <dbReference type="ARBA" id="ARBA00022729"/>
    </source>
</evidence>
<keyword evidence="3" id="KW-0963">Cytoplasm</keyword>
<keyword evidence="8" id="KW-0966">Cell projection</keyword>
<comment type="caution">
    <text evidence="10">The sequence shown here is derived from an EMBL/GenBank/DDBJ whole genome shotgun (WGS) entry which is preliminary data.</text>
</comment>
<evidence type="ECO:0000313" key="10">
    <source>
        <dbReference type="EMBL" id="OJX57021.1"/>
    </source>
</evidence>
<dbReference type="InterPro" id="IPR036179">
    <property type="entry name" value="Ig-like_dom_sf"/>
</dbReference>
<dbReference type="InterPro" id="IPR003599">
    <property type="entry name" value="Ig_sub"/>
</dbReference>
<evidence type="ECO:0000256" key="1">
    <source>
        <dbReference type="ARBA" id="ARBA00004138"/>
    </source>
</evidence>
<keyword evidence="5" id="KW-0677">Repeat</keyword>
<feature type="domain" description="Ig-like" evidence="9">
    <location>
        <begin position="422"/>
        <end position="501"/>
    </location>
</feature>
<evidence type="ECO:0000256" key="5">
    <source>
        <dbReference type="ARBA" id="ARBA00022737"/>
    </source>
</evidence>
<evidence type="ECO:0000313" key="11">
    <source>
        <dbReference type="Proteomes" id="UP000184233"/>
    </source>
</evidence>
<dbReference type="Proteomes" id="UP000184233">
    <property type="component" value="Unassembled WGS sequence"/>
</dbReference>
<feature type="domain" description="Ig-like" evidence="9">
    <location>
        <begin position="254"/>
        <end position="332"/>
    </location>
</feature>
<keyword evidence="6" id="KW-0969">Cilium</keyword>
<dbReference type="EMBL" id="MKVH01000024">
    <property type="protein sequence ID" value="OJX57021.1"/>
    <property type="molecule type" value="Genomic_DNA"/>
</dbReference>
<evidence type="ECO:0000256" key="2">
    <source>
        <dbReference type="ARBA" id="ARBA00004496"/>
    </source>
</evidence>
<dbReference type="PANTHER" id="PTHR44170:SF6">
    <property type="entry name" value="CONTACTIN"/>
    <property type="match status" value="1"/>
</dbReference>
<dbReference type="InterPro" id="IPR018466">
    <property type="entry name" value="Kre9/Knh1-like_N"/>
</dbReference>
<gene>
    <name evidence="10" type="ORF">BGO89_10935</name>
</gene>
<dbReference type="InterPro" id="IPR013783">
    <property type="entry name" value="Ig-like_fold"/>
</dbReference>
<sequence length="805" mass="83046">MAALLMMTGTAVQAHQDGMSLLSATGCAGCHGGQSNNTTVLLEGARTVRAGQPSNYTLTVAHPQHDYAGMNLSFKDQAGGNSGLLTPGPGSKPLNGELTHVEPRQMANHVAGFVFTWTAPAQHGIVNFNAAGNAVNHDGQASDIDDWNLSGAIQITVTGATITAPAAGASFCAGSPVTITWTQTGHTMFRIEASNNDFANVIGVNTNIAATAGTYTWTIPNGTASGTTYRIRLVDDATGAEITRSQNFTISGLPNILTQPENVMACEGRSFSVSVTAQGAGLIYRWRQNGVDVPGGTTATLTLASARAEHAGTYDCVITGCGTVTSNTATVTLTTRPTITTQPVGRSICEGDSAVFTVEAQGDGLQYQWLKNGEFINGATTKRLVIRGASLLDQADYTCQISGTCQPEAVTSVAKLIIMSPPKVTSVSPDQSLKAGDSLLLTVAVTGDSLRYQWAKNGTPVNGATSDRFRLATVARADSGLYTCTITNKCGTVMTRQVKVSVSAGTGPGVLAVSTNTIDLGTIALCGSVDTVLAGLLRNNGGSSLIVTGYTVEPQGAFTAGGASLPLTIAPSGTQDVNLRFVPEETGTAQATITVHSNGGTATITVTATVVPAITFASDTLAFVAGKDEQAQKCNTIGALDCDSAVISAITISGADAGTYRIVSPAQLPMTIRRGETLDVCVSAIGGEGGMARVLLESTGGSDEFFVHRTVSSSVAEADAASSTLVVPNPVTDECRIMLPLDAPYGIRIVTPAGVIVRTLRGDAGTSPVRWDGRDGYGMPVAIGTYVIGIEQGGRWFTQLVTVTR</sequence>
<evidence type="ECO:0000256" key="8">
    <source>
        <dbReference type="ARBA" id="ARBA00023273"/>
    </source>
</evidence>
<dbReference type="InterPro" id="IPR007110">
    <property type="entry name" value="Ig-like_dom"/>
</dbReference>
<keyword evidence="4" id="KW-0732">Signal</keyword>